<protein>
    <recommendedName>
        <fullName evidence="5">Serine/threonine protein kinase</fullName>
    </recommendedName>
</protein>
<feature type="region of interest" description="Disordered" evidence="1">
    <location>
        <begin position="130"/>
        <end position="177"/>
    </location>
</feature>
<organism evidence="3 4">
    <name type="scientific">Mycolicibacterium fluoranthenivorans</name>
    <dbReference type="NCBI Taxonomy" id="258505"/>
    <lineage>
        <taxon>Bacteria</taxon>
        <taxon>Bacillati</taxon>
        <taxon>Actinomycetota</taxon>
        <taxon>Actinomycetes</taxon>
        <taxon>Mycobacteriales</taxon>
        <taxon>Mycobacteriaceae</taxon>
        <taxon>Mycolicibacterium</taxon>
    </lineage>
</organism>
<keyword evidence="2" id="KW-0732">Signal</keyword>
<accession>A0A1G4WKC7</accession>
<feature type="compositionally biased region" description="Low complexity" evidence="1">
    <location>
        <begin position="136"/>
        <end position="164"/>
    </location>
</feature>
<dbReference type="AlphaFoldDB" id="A0A1G4WKC7"/>
<dbReference type="Proteomes" id="UP000199707">
    <property type="component" value="Unassembled WGS sequence"/>
</dbReference>
<evidence type="ECO:0000256" key="2">
    <source>
        <dbReference type="SAM" id="SignalP"/>
    </source>
</evidence>
<evidence type="ECO:0000256" key="1">
    <source>
        <dbReference type="SAM" id="MobiDB-lite"/>
    </source>
</evidence>
<feature type="chain" id="PRO_5039201090" description="Serine/threonine protein kinase" evidence="2">
    <location>
        <begin position="26"/>
        <end position="177"/>
    </location>
</feature>
<evidence type="ECO:0008006" key="5">
    <source>
        <dbReference type="Google" id="ProtNLM"/>
    </source>
</evidence>
<evidence type="ECO:0000313" key="4">
    <source>
        <dbReference type="Proteomes" id="UP000199707"/>
    </source>
</evidence>
<evidence type="ECO:0000313" key="3">
    <source>
        <dbReference type="EMBL" id="SCX24094.1"/>
    </source>
</evidence>
<name>A0A1G4WKC7_9MYCO</name>
<reference evidence="4" key="1">
    <citation type="submission" date="2016-10" db="EMBL/GenBank/DDBJ databases">
        <authorList>
            <person name="Varghese N."/>
            <person name="Submissions S."/>
        </authorList>
    </citation>
    <scope>NUCLEOTIDE SEQUENCE [LARGE SCALE GENOMIC DNA]</scope>
    <source>
        <strain evidence="4">UNC267MFSha1.1M11</strain>
    </source>
</reference>
<proteinExistence type="predicted"/>
<gene>
    <name evidence="3" type="ORF">SAMN02799620_03588</name>
</gene>
<feature type="signal peptide" evidence="2">
    <location>
        <begin position="1"/>
        <end position="25"/>
    </location>
</feature>
<sequence length="177" mass="17512">MSTSTLSVVRLAASAAAGLTLLATAAGLAGAAPDSDSQGYVDSTARCSAPAVAVLFGSTSSSRIAICKTASGGYEYRGVRVRDGAKLVLNATASNGGYVAESDGVTYTVTPTGLKVSTSGTVIRNEPLTDVHEPQGTTTSGTATTVTTTVTSTTPSSTTPTSTTPLPPPLPAEVGAR</sequence>
<dbReference type="RefSeq" id="WP_090359664.1">
    <property type="nucleotide sequence ID" value="NZ_FMUB01000007.1"/>
</dbReference>
<dbReference type="STRING" id="1502745.SAMN02799620_03588"/>
<dbReference type="EMBL" id="FMUB01000007">
    <property type="protein sequence ID" value="SCX24094.1"/>
    <property type="molecule type" value="Genomic_DNA"/>
</dbReference>